<dbReference type="Gene3D" id="3.90.550.10">
    <property type="entry name" value="Spore Coat Polysaccharide Biosynthesis Protein SpsA, Chain A"/>
    <property type="match status" value="1"/>
</dbReference>
<dbReference type="GO" id="GO:0005829">
    <property type="term" value="C:cytosol"/>
    <property type="evidence" value="ECO:0007669"/>
    <property type="project" value="TreeGrafter"/>
</dbReference>
<organism evidence="1">
    <name type="scientific">marine metagenome</name>
    <dbReference type="NCBI Taxonomy" id="408172"/>
    <lineage>
        <taxon>unclassified sequences</taxon>
        <taxon>metagenomes</taxon>
        <taxon>ecological metagenomes</taxon>
    </lineage>
</organism>
<dbReference type="EMBL" id="UINC01170093">
    <property type="protein sequence ID" value="SVD73965.1"/>
    <property type="molecule type" value="Genomic_DNA"/>
</dbReference>
<dbReference type="PANTHER" id="PTHR42866">
    <property type="entry name" value="3-DEOXY-MANNO-OCTULOSONATE CYTIDYLYLTRANSFERASE"/>
    <property type="match status" value="1"/>
</dbReference>
<sequence>MNIDIFIPVHLNSKRLPKKHLQLINGKPVLQHLVERLTLCKEIRNIIVCCTTDSTDDELIDFLQKKKIKFFRGNEKDILQRFLDAADQFGTDIIVDVEGDKIYTDPYYV</sequence>
<reference evidence="1" key="1">
    <citation type="submission" date="2018-05" db="EMBL/GenBank/DDBJ databases">
        <authorList>
            <person name="Lanie J.A."/>
            <person name="Ng W.-L."/>
            <person name="Kazmierczak K.M."/>
            <person name="Andrzejewski T.M."/>
            <person name="Davidsen T.M."/>
            <person name="Wayne K.J."/>
            <person name="Tettelin H."/>
            <person name="Glass J.I."/>
            <person name="Rusch D."/>
            <person name="Podicherti R."/>
            <person name="Tsui H.-C.T."/>
            <person name="Winkler M.E."/>
        </authorList>
    </citation>
    <scope>NUCLEOTIDE SEQUENCE</scope>
</reference>
<gene>
    <name evidence="1" type="ORF">METZ01_LOCUS426819</name>
</gene>
<protein>
    <recommendedName>
        <fullName evidence="2">Acylneuraminate cytidylyltransferase</fullName>
    </recommendedName>
</protein>
<dbReference type="InterPro" id="IPR029044">
    <property type="entry name" value="Nucleotide-diphossugar_trans"/>
</dbReference>
<dbReference type="InterPro" id="IPR003329">
    <property type="entry name" value="Cytidylyl_trans"/>
</dbReference>
<dbReference type="PANTHER" id="PTHR42866:SF1">
    <property type="entry name" value="SPORE COAT POLYSACCHARIDE BIOSYNTHESIS PROTEIN SPSF"/>
    <property type="match status" value="1"/>
</dbReference>
<dbReference type="AlphaFoldDB" id="A0A382XTI1"/>
<dbReference type="SUPFAM" id="SSF53448">
    <property type="entry name" value="Nucleotide-diphospho-sugar transferases"/>
    <property type="match status" value="1"/>
</dbReference>
<evidence type="ECO:0000313" key="1">
    <source>
        <dbReference type="EMBL" id="SVD73965.1"/>
    </source>
</evidence>
<evidence type="ECO:0008006" key="2">
    <source>
        <dbReference type="Google" id="ProtNLM"/>
    </source>
</evidence>
<proteinExistence type="predicted"/>
<dbReference type="Pfam" id="PF02348">
    <property type="entry name" value="CTP_transf_3"/>
    <property type="match status" value="1"/>
</dbReference>
<feature type="non-terminal residue" evidence="1">
    <location>
        <position position="109"/>
    </location>
</feature>
<accession>A0A382XTI1</accession>
<name>A0A382XTI1_9ZZZZ</name>
<feature type="non-terminal residue" evidence="1">
    <location>
        <position position="1"/>
    </location>
</feature>